<dbReference type="AlphaFoldDB" id="A0A3L9Y0P8"/>
<comment type="caution">
    <text evidence="2">The sequence shown here is derived from an EMBL/GenBank/DDBJ whole genome shotgun (WGS) entry which is preliminary data.</text>
</comment>
<accession>A0A3L9Y0P8</accession>
<evidence type="ECO:0000313" key="2">
    <source>
        <dbReference type="EMBL" id="RMA40647.1"/>
    </source>
</evidence>
<dbReference type="Proteomes" id="UP000281343">
    <property type="component" value="Unassembled WGS sequence"/>
</dbReference>
<keyword evidence="1" id="KW-0732">Signal</keyword>
<dbReference type="EMBL" id="RCNT01000015">
    <property type="protein sequence ID" value="RMA40647.1"/>
    <property type="molecule type" value="Genomic_DNA"/>
</dbReference>
<dbReference type="RefSeq" id="WP_121899626.1">
    <property type="nucleotide sequence ID" value="NZ_RCNT01000015.1"/>
</dbReference>
<gene>
    <name evidence="2" type="ORF">D9R08_18635</name>
</gene>
<feature type="signal peptide" evidence="1">
    <location>
        <begin position="1"/>
        <end position="20"/>
    </location>
</feature>
<reference evidence="2 3" key="1">
    <citation type="submission" date="2018-10" db="EMBL/GenBank/DDBJ databases">
        <authorList>
            <person name="Jung H.S."/>
            <person name="Jeon C.O."/>
        </authorList>
    </citation>
    <scope>NUCLEOTIDE SEQUENCE [LARGE SCALE GENOMIC DNA]</scope>
    <source>
        <strain evidence="2 3">MA-7-27</strain>
    </source>
</reference>
<sequence>MKRSLLALTTAIALALPAVAQDADGPTEFVRDALTQYGYDAAAVETMTAAEITEIYLAATSENQMAVRSALRAMDLPETEPTDYALVTRNSDVERQVAEVLEEHGYMPVLVNTLSDAEISLIYSTATSEEYSDVEGVLSAMNLVKGETTFEIDWEVPTEDNIERVVADHLTQRGFEQAQIDTLTEAETAELYLAFTSEDDEAIRSTLDSIFNS</sequence>
<proteinExistence type="predicted"/>
<name>A0A3L9Y0P8_9RHOB</name>
<protein>
    <submittedName>
        <fullName evidence="2">Uncharacterized protein</fullName>
    </submittedName>
</protein>
<organism evidence="2 3">
    <name type="scientific">Rhodophyticola porphyridii</name>
    <dbReference type="NCBI Taxonomy" id="1852017"/>
    <lineage>
        <taxon>Bacteria</taxon>
        <taxon>Pseudomonadati</taxon>
        <taxon>Pseudomonadota</taxon>
        <taxon>Alphaproteobacteria</taxon>
        <taxon>Rhodobacterales</taxon>
        <taxon>Roseobacteraceae</taxon>
        <taxon>Rhodophyticola</taxon>
    </lineage>
</organism>
<evidence type="ECO:0000313" key="3">
    <source>
        <dbReference type="Proteomes" id="UP000281343"/>
    </source>
</evidence>
<feature type="chain" id="PRO_5018307803" evidence="1">
    <location>
        <begin position="21"/>
        <end position="213"/>
    </location>
</feature>
<keyword evidence="3" id="KW-1185">Reference proteome</keyword>
<evidence type="ECO:0000256" key="1">
    <source>
        <dbReference type="SAM" id="SignalP"/>
    </source>
</evidence>